<reference evidence="1 2" key="1">
    <citation type="journal article" date="2019" name="Sci. Rep.">
        <title>Orb-weaving spider Araneus ventricosus genome elucidates the spidroin gene catalogue.</title>
        <authorList>
            <person name="Kono N."/>
            <person name="Nakamura H."/>
            <person name="Ohtoshi R."/>
            <person name="Moran D.A.P."/>
            <person name="Shinohara A."/>
            <person name="Yoshida Y."/>
            <person name="Fujiwara M."/>
            <person name="Mori M."/>
            <person name="Tomita M."/>
            <person name="Arakawa K."/>
        </authorList>
    </citation>
    <scope>NUCLEOTIDE SEQUENCE [LARGE SCALE GENOMIC DNA]</scope>
</reference>
<name>A0A4Y2RTG4_ARAVE</name>
<organism evidence="1 2">
    <name type="scientific">Araneus ventricosus</name>
    <name type="common">Orbweaver spider</name>
    <name type="synonym">Epeira ventricosa</name>
    <dbReference type="NCBI Taxonomy" id="182803"/>
    <lineage>
        <taxon>Eukaryota</taxon>
        <taxon>Metazoa</taxon>
        <taxon>Ecdysozoa</taxon>
        <taxon>Arthropoda</taxon>
        <taxon>Chelicerata</taxon>
        <taxon>Arachnida</taxon>
        <taxon>Araneae</taxon>
        <taxon>Araneomorphae</taxon>
        <taxon>Entelegynae</taxon>
        <taxon>Araneoidea</taxon>
        <taxon>Araneidae</taxon>
        <taxon>Araneus</taxon>
    </lineage>
</organism>
<dbReference type="AlphaFoldDB" id="A0A4Y2RTG4"/>
<evidence type="ECO:0000313" key="1">
    <source>
        <dbReference type="EMBL" id="GBN79162.1"/>
    </source>
</evidence>
<dbReference type="EMBL" id="BGPR01018436">
    <property type="protein sequence ID" value="GBN79162.1"/>
    <property type="molecule type" value="Genomic_DNA"/>
</dbReference>
<comment type="caution">
    <text evidence="1">The sequence shown here is derived from an EMBL/GenBank/DDBJ whole genome shotgun (WGS) entry which is preliminary data.</text>
</comment>
<proteinExistence type="predicted"/>
<dbReference type="Proteomes" id="UP000499080">
    <property type="component" value="Unassembled WGS sequence"/>
</dbReference>
<protein>
    <submittedName>
        <fullName evidence="1">Uncharacterized protein</fullName>
    </submittedName>
</protein>
<sequence length="157" mass="17687">MLYPGTTYPRYATVEKCSYRDITQWVKYRVVAIQVHQFRNSGVANAGKGKVGHDCSTLKRVSQMWEILTTLKLAETILDRGSILLGIRMEEAPMIAPHLQASAPHQLGNASDLTGPVSIIRIFSAIGFEHLTFQHRNGDLTIRRRERNILDGVQHYG</sequence>
<evidence type="ECO:0000313" key="2">
    <source>
        <dbReference type="Proteomes" id="UP000499080"/>
    </source>
</evidence>
<gene>
    <name evidence="1" type="ORF">AVEN_7736_1</name>
</gene>
<keyword evidence="2" id="KW-1185">Reference proteome</keyword>
<accession>A0A4Y2RTG4</accession>